<sequence>MPLIHGKKPDQYFPLAVGRRIPHLYREELVQVAELVYEGCDGDLTTESHDAKRTIGKAPEDFTAFREQENAPEQLKGLTVTGQRDDTKIVMTVDPRERDTGDPGHQSRREGPRNRNADRTALPTALPLEPSPQTRWTTAIPRHILHDLGSIHPLGDGRKLR</sequence>
<reference evidence="3" key="1">
    <citation type="journal article" date="2019" name="Int. J. Syst. Evol. Microbiol.">
        <title>The Global Catalogue of Microorganisms (GCM) 10K type strain sequencing project: providing services to taxonomists for standard genome sequencing and annotation.</title>
        <authorList>
            <consortium name="The Broad Institute Genomics Platform"/>
            <consortium name="The Broad Institute Genome Sequencing Center for Infectious Disease"/>
            <person name="Wu L."/>
            <person name="Ma J."/>
        </authorList>
    </citation>
    <scope>NUCLEOTIDE SEQUENCE [LARGE SCALE GENOMIC DNA]</scope>
    <source>
        <strain evidence="3">JCM 17137</strain>
    </source>
</reference>
<evidence type="ECO:0000313" key="2">
    <source>
        <dbReference type="EMBL" id="GAA3733503.1"/>
    </source>
</evidence>
<organism evidence="2 3">
    <name type="scientific">Salinactinospora qingdaonensis</name>
    <dbReference type="NCBI Taxonomy" id="702744"/>
    <lineage>
        <taxon>Bacteria</taxon>
        <taxon>Bacillati</taxon>
        <taxon>Actinomycetota</taxon>
        <taxon>Actinomycetes</taxon>
        <taxon>Streptosporangiales</taxon>
        <taxon>Nocardiopsidaceae</taxon>
        <taxon>Salinactinospora</taxon>
    </lineage>
</organism>
<evidence type="ECO:0000313" key="3">
    <source>
        <dbReference type="Proteomes" id="UP001500908"/>
    </source>
</evidence>
<name>A0ABP7FBA0_9ACTN</name>
<protein>
    <submittedName>
        <fullName evidence="2">Uncharacterized protein</fullName>
    </submittedName>
</protein>
<dbReference type="RefSeq" id="WP_344968245.1">
    <property type="nucleotide sequence ID" value="NZ_BAABDD010000004.1"/>
</dbReference>
<accession>A0ABP7FBA0</accession>
<comment type="caution">
    <text evidence="2">The sequence shown here is derived from an EMBL/GenBank/DDBJ whole genome shotgun (WGS) entry which is preliminary data.</text>
</comment>
<gene>
    <name evidence="2" type="ORF">GCM10022402_12420</name>
</gene>
<keyword evidence="3" id="KW-1185">Reference proteome</keyword>
<feature type="region of interest" description="Disordered" evidence="1">
    <location>
        <begin position="66"/>
        <end position="135"/>
    </location>
</feature>
<dbReference type="EMBL" id="BAABDD010000004">
    <property type="protein sequence ID" value="GAA3733503.1"/>
    <property type="molecule type" value="Genomic_DNA"/>
</dbReference>
<feature type="compositionally biased region" description="Basic and acidic residues" evidence="1">
    <location>
        <begin position="83"/>
        <end position="118"/>
    </location>
</feature>
<evidence type="ECO:0000256" key="1">
    <source>
        <dbReference type="SAM" id="MobiDB-lite"/>
    </source>
</evidence>
<dbReference type="Proteomes" id="UP001500908">
    <property type="component" value="Unassembled WGS sequence"/>
</dbReference>
<proteinExistence type="predicted"/>